<keyword evidence="2" id="KW-0969">Cilium</keyword>
<geneLocation type="plasmid" evidence="2 3">
    <name>Cy782203</name>
</geneLocation>
<feature type="transmembrane region" description="Helical" evidence="1">
    <location>
        <begin position="57"/>
        <end position="78"/>
    </location>
</feature>
<dbReference type="HOGENOM" id="CLU_2616089_0_0_3"/>
<organism evidence="2 3">
    <name type="scientific">Gloeothece verrucosa (strain PCC 7822)</name>
    <name type="common">Cyanothece sp. (strain PCC 7822)</name>
    <dbReference type="NCBI Taxonomy" id="497965"/>
    <lineage>
        <taxon>Bacteria</taxon>
        <taxon>Bacillati</taxon>
        <taxon>Cyanobacteriota</taxon>
        <taxon>Cyanophyceae</taxon>
        <taxon>Oscillatoriophycideae</taxon>
        <taxon>Chroococcales</taxon>
        <taxon>Aphanothecaceae</taxon>
        <taxon>Gloeothece</taxon>
        <taxon>Gloeothece verrucosa</taxon>
    </lineage>
</organism>
<keyword evidence="1" id="KW-0812">Transmembrane</keyword>
<name>E0UNQ9_GLOV7</name>
<sequence>MIDQLPNLDIWLSRNFPSYALDQLLTPSIFTLIILIIVIIVNNNWDFQVKNYHSPNLGEIFLLFGLGVIGVFLINFRWGG</sequence>
<gene>
    <name evidence="2" type="ordered locus">Cyan7822_6951</name>
</gene>
<protein>
    <submittedName>
        <fullName evidence="2">Flagellar biosynthesis protein FlhB</fullName>
    </submittedName>
</protein>
<dbReference type="EMBL" id="CP002201">
    <property type="protein sequence ID" value="ADN18589.1"/>
    <property type="molecule type" value="Genomic_DNA"/>
</dbReference>
<accession>E0UNQ9</accession>
<proteinExistence type="predicted"/>
<keyword evidence="3" id="KW-1185">Reference proteome</keyword>
<dbReference type="AlphaFoldDB" id="E0UNQ9"/>
<keyword evidence="1" id="KW-1133">Transmembrane helix</keyword>
<keyword evidence="2" id="KW-0282">Flagellum</keyword>
<dbReference type="KEGG" id="cyj:Cyan7822_6951"/>
<evidence type="ECO:0000313" key="2">
    <source>
        <dbReference type="EMBL" id="ADN18589.1"/>
    </source>
</evidence>
<dbReference type="Proteomes" id="UP000008206">
    <property type="component" value="Plasmid Cy782203"/>
</dbReference>
<keyword evidence="2" id="KW-0614">Plasmid</keyword>
<feature type="transmembrane region" description="Helical" evidence="1">
    <location>
        <begin position="24"/>
        <end position="45"/>
    </location>
</feature>
<keyword evidence="2" id="KW-0966">Cell projection</keyword>
<evidence type="ECO:0000313" key="3">
    <source>
        <dbReference type="Proteomes" id="UP000008206"/>
    </source>
</evidence>
<evidence type="ECO:0000256" key="1">
    <source>
        <dbReference type="SAM" id="Phobius"/>
    </source>
</evidence>
<keyword evidence="1" id="KW-0472">Membrane</keyword>
<reference evidence="3" key="1">
    <citation type="journal article" date="2011" name="MBio">
        <title>Novel metabolic attributes of the genus Cyanothece, comprising a group of unicellular nitrogen-fixing Cyanobacteria.</title>
        <authorList>
            <person name="Bandyopadhyay A."/>
            <person name="Elvitigala T."/>
            <person name="Welsh E."/>
            <person name="Stockel J."/>
            <person name="Liberton M."/>
            <person name="Min H."/>
            <person name="Sherman L.A."/>
            <person name="Pakrasi H.B."/>
        </authorList>
    </citation>
    <scope>NUCLEOTIDE SEQUENCE [LARGE SCALE GENOMIC DNA]</scope>
    <source>
        <strain evidence="3">PCC 7822</strain>
        <plasmid evidence="3">Cy782203</plasmid>
    </source>
</reference>